<sequence>MIFCKDALLFAGCLILSAPLMASGPESDKSLEEESHQVSQDDGGSWWQSAHQSVSETVDSWSRNIDMFLSGNKQALSNKSYMRLRFGPILSEDGADGFFDFNARLKLPNTKDRLRLVIESDGDHLTSDNETTETSRDSSVANSVANSNVSAAVRYIKKSWGADFDGGVLLAFPLNPFLRTRFSQGEQYERWRWYQQEEAFAYYTEGTGLRYKLGYAHQLGEDFQYGGRFGTTWFAQDDEIYYREDIFLKQTINERNKLLYQLSFLQAEGDDTNGNSFLYFVDYSRLLHKNWLIGHVKPQMTYEADENYRADFSLTLSLEILFGKPYLVPK</sequence>
<evidence type="ECO:0000313" key="3">
    <source>
        <dbReference type="EMBL" id="MEL0612209.1"/>
    </source>
</evidence>
<dbReference type="EMBL" id="JBAKAR010000002">
    <property type="protein sequence ID" value="MEL0612209.1"/>
    <property type="molecule type" value="Genomic_DNA"/>
</dbReference>
<feature type="compositionally biased region" description="Polar residues" evidence="1">
    <location>
        <begin position="37"/>
        <end position="49"/>
    </location>
</feature>
<protein>
    <recommendedName>
        <fullName evidence="5">DUF481 domain-containing protein</fullName>
    </recommendedName>
</protein>
<proteinExistence type="predicted"/>
<keyword evidence="4" id="KW-1185">Reference proteome</keyword>
<feature type="chain" id="PRO_5047142514" description="DUF481 domain-containing protein" evidence="2">
    <location>
        <begin position="23"/>
        <end position="330"/>
    </location>
</feature>
<feature type="compositionally biased region" description="Basic and acidic residues" evidence="1">
    <location>
        <begin position="26"/>
        <end position="36"/>
    </location>
</feature>
<name>A0ABU9G3N6_9GAMM</name>
<dbReference type="RefSeq" id="WP_341566320.1">
    <property type="nucleotide sequence ID" value="NZ_JBAKAR010000002.1"/>
</dbReference>
<reference evidence="3 4" key="1">
    <citation type="submission" date="2024-02" db="EMBL/GenBank/DDBJ databases">
        <title>Bacteria isolated from the canopy kelp, Nereocystis luetkeana.</title>
        <authorList>
            <person name="Pfister C.A."/>
            <person name="Younker I.T."/>
            <person name="Light S.H."/>
        </authorList>
    </citation>
    <scope>NUCLEOTIDE SEQUENCE [LARGE SCALE GENOMIC DNA]</scope>
    <source>
        <strain evidence="3 4">TI.4.07</strain>
    </source>
</reference>
<accession>A0ABU9G3N6</accession>
<dbReference type="Proteomes" id="UP001379949">
    <property type="component" value="Unassembled WGS sequence"/>
</dbReference>
<keyword evidence="2" id="KW-0732">Signal</keyword>
<evidence type="ECO:0000313" key="4">
    <source>
        <dbReference type="Proteomes" id="UP001379949"/>
    </source>
</evidence>
<gene>
    <name evidence="3" type="ORF">V6242_03555</name>
</gene>
<feature type="region of interest" description="Disordered" evidence="1">
    <location>
        <begin position="26"/>
        <end position="49"/>
    </location>
</feature>
<organism evidence="3 4">
    <name type="scientific">Marinomonas arenicola</name>
    <dbReference type="NCBI Taxonomy" id="569601"/>
    <lineage>
        <taxon>Bacteria</taxon>
        <taxon>Pseudomonadati</taxon>
        <taxon>Pseudomonadota</taxon>
        <taxon>Gammaproteobacteria</taxon>
        <taxon>Oceanospirillales</taxon>
        <taxon>Oceanospirillaceae</taxon>
        <taxon>Marinomonas</taxon>
    </lineage>
</organism>
<feature type="signal peptide" evidence="2">
    <location>
        <begin position="1"/>
        <end position="22"/>
    </location>
</feature>
<comment type="caution">
    <text evidence="3">The sequence shown here is derived from an EMBL/GenBank/DDBJ whole genome shotgun (WGS) entry which is preliminary data.</text>
</comment>
<evidence type="ECO:0000256" key="1">
    <source>
        <dbReference type="SAM" id="MobiDB-lite"/>
    </source>
</evidence>
<evidence type="ECO:0000256" key="2">
    <source>
        <dbReference type="SAM" id="SignalP"/>
    </source>
</evidence>
<evidence type="ECO:0008006" key="5">
    <source>
        <dbReference type="Google" id="ProtNLM"/>
    </source>
</evidence>